<reference evidence="2" key="2">
    <citation type="journal article" date="2015" name="Data Brief">
        <title>Shoot transcriptome of the giant reed, Arundo donax.</title>
        <authorList>
            <person name="Barrero R.A."/>
            <person name="Guerrero F.D."/>
            <person name="Moolhuijzen P."/>
            <person name="Goolsby J.A."/>
            <person name="Tidwell J."/>
            <person name="Bellgard S.E."/>
            <person name="Bellgard M.I."/>
        </authorList>
    </citation>
    <scope>NUCLEOTIDE SEQUENCE</scope>
    <source>
        <tissue evidence="2">Shoot tissue taken approximately 20 cm above the soil surface</tissue>
    </source>
</reference>
<reference evidence="2" key="1">
    <citation type="submission" date="2014-09" db="EMBL/GenBank/DDBJ databases">
        <authorList>
            <person name="Magalhaes I.L.F."/>
            <person name="Oliveira U."/>
            <person name="Santos F.R."/>
            <person name="Vidigal T.H.D.A."/>
            <person name="Brescovit A.D."/>
            <person name="Santos A.J."/>
        </authorList>
    </citation>
    <scope>NUCLEOTIDE SEQUENCE</scope>
    <source>
        <tissue evidence="2">Shoot tissue taken approximately 20 cm above the soil surface</tissue>
    </source>
</reference>
<proteinExistence type="predicted"/>
<dbReference type="EMBL" id="GBRH01175077">
    <property type="protein sequence ID" value="JAE22819.1"/>
    <property type="molecule type" value="Transcribed_RNA"/>
</dbReference>
<feature type="region of interest" description="Disordered" evidence="1">
    <location>
        <begin position="9"/>
        <end position="46"/>
    </location>
</feature>
<dbReference type="AlphaFoldDB" id="A0A0A9GHA9"/>
<sequence>MLCFTQEMVSLPKLHPRQNSPAQPKPKSLNDNSQPSSSLGSKPTDISDRIISMLEVTNPCPLSLRSSAEFLHKLP</sequence>
<accession>A0A0A9GHA9</accession>
<evidence type="ECO:0000313" key="2">
    <source>
        <dbReference type="EMBL" id="JAE22819.1"/>
    </source>
</evidence>
<name>A0A0A9GHA9_ARUDO</name>
<evidence type="ECO:0000256" key="1">
    <source>
        <dbReference type="SAM" id="MobiDB-lite"/>
    </source>
</evidence>
<feature type="compositionally biased region" description="Polar residues" evidence="1">
    <location>
        <begin position="29"/>
        <end position="41"/>
    </location>
</feature>
<organism evidence="2">
    <name type="scientific">Arundo donax</name>
    <name type="common">Giant reed</name>
    <name type="synonym">Donax arundinaceus</name>
    <dbReference type="NCBI Taxonomy" id="35708"/>
    <lineage>
        <taxon>Eukaryota</taxon>
        <taxon>Viridiplantae</taxon>
        <taxon>Streptophyta</taxon>
        <taxon>Embryophyta</taxon>
        <taxon>Tracheophyta</taxon>
        <taxon>Spermatophyta</taxon>
        <taxon>Magnoliopsida</taxon>
        <taxon>Liliopsida</taxon>
        <taxon>Poales</taxon>
        <taxon>Poaceae</taxon>
        <taxon>PACMAD clade</taxon>
        <taxon>Arundinoideae</taxon>
        <taxon>Arundineae</taxon>
        <taxon>Arundo</taxon>
    </lineage>
</organism>
<protein>
    <submittedName>
        <fullName evidence="2">Uncharacterized protein</fullName>
    </submittedName>
</protein>